<dbReference type="GO" id="GO:0016020">
    <property type="term" value="C:membrane"/>
    <property type="evidence" value="ECO:0000318"/>
    <property type="project" value="GO_Central"/>
</dbReference>
<proteinExistence type="predicted"/>
<evidence type="ECO:0000313" key="10">
    <source>
        <dbReference type="Proteomes" id="UP000001312"/>
    </source>
</evidence>
<sequence length="515" mass="58444">MAGHRNWTSGSDDAYKTKQTTYLRRDLEQGRPSKDRKYRFRDQGPLEPDDRRRVEFKKKLLDSVESSNLEEFRKKDNELKEMPKCIRSFYEEQNNRLDDWLEVNAIVQALADDILESFDPRDDNGDGVAEGGGALQDTQGFVEPFLPDAEQEKRQKARRSAKWAININVIANIILLAAKGVAAFYSSSLSLIASLVDSALDLLCTVIVFTTNRLVEWRLMSLKRKFPVGRKRLEPIGILVFSIIMIISFVQILQESAQKLMSKGPHEAKELPVIAIASMAGTIGLKGLIWFGCIKIKTTQVQALAQDCKTDVIFNTLSLIFPYVGNAAKIWWLDPLGAGLLSLFIIYDWASTCLENIFRLTGAAVDDRLQQKLTFLAWRFSPLVNGYKSITAYHAGDGVWVEVDILLSEGTTLEEAHDVAETLQYCCEGLPEVDRAGRGWREDFVYNVMKEIIPISEYCQKQYKITKIEEEVIIQHIIDMDERGFSPKFISVESIVNYILESRGGKRIAKVKEYS</sequence>
<keyword evidence="2" id="KW-0813">Transport</keyword>
<feature type="transmembrane region" description="Helical" evidence="7">
    <location>
        <begin position="236"/>
        <end position="253"/>
    </location>
</feature>
<evidence type="ECO:0000256" key="1">
    <source>
        <dbReference type="ARBA" id="ARBA00004141"/>
    </source>
</evidence>
<dbReference type="KEGG" id="ssl:SS1G_01533"/>
<feature type="transmembrane region" description="Helical" evidence="7">
    <location>
        <begin position="273"/>
        <end position="291"/>
    </location>
</feature>
<dbReference type="InterPro" id="IPR002524">
    <property type="entry name" value="Cation_efflux"/>
</dbReference>
<evidence type="ECO:0000256" key="4">
    <source>
        <dbReference type="ARBA" id="ARBA00022989"/>
    </source>
</evidence>
<feature type="transmembrane region" description="Helical" evidence="7">
    <location>
        <begin position="191"/>
        <end position="215"/>
    </location>
</feature>
<dbReference type="SUPFAM" id="SSF161111">
    <property type="entry name" value="Cation efflux protein transmembrane domain-like"/>
    <property type="match status" value="1"/>
</dbReference>
<dbReference type="NCBIfam" id="TIGR01297">
    <property type="entry name" value="CDF"/>
    <property type="match status" value="1"/>
</dbReference>
<evidence type="ECO:0000256" key="6">
    <source>
        <dbReference type="SAM" id="MobiDB-lite"/>
    </source>
</evidence>
<evidence type="ECO:0000256" key="2">
    <source>
        <dbReference type="ARBA" id="ARBA00022448"/>
    </source>
</evidence>
<dbReference type="eggNOG" id="KOG1485">
    <property type="taxonomic scope" value="Eukaryota"/>
</dbReference>
<feature type="domain" description="Cation efflux protein transmembrane" evidence="8">
    <location>
        <begin position="167"/>
        <end position="360"/>
    </location>
</feature>
<dbReference type="GO" id="GO:0030003">
    <property type="term" value="P:intracellular monoatomic cation homeostasis"/>
    <property type="evidence" value="ECO:0007669"/>
    <property type="project" value="UniProtKB-ARBA"/>
</dbReference>
<dbReference type="InParanoid" id="A7E8A5"/>
<name>A7E8A5_SCLS1</name>
<protein>
    <recommendedName>
        <fullName evidence="8">Cation efflux protein transmembrane domain-containing protein</fullName>
    </recommendedName>
</protein>
<evidence type="ECO:0000256" key="3">
    <source>
        <dbReference type="ARBA" id="ARBA00022692"/>
    </source>
</evidence>
<dbReference type="InterPro" id="IPR036837">
    <property type="entry name" value="Cation_efflux_CTD_sf"/>
</dbReference>
<dbReference type="AlphaFoldDB" id="A7E8A5"/>
<dbReference type="PANTHER" id="PTHR43840">
    <property type="entry name" value="MITOCHONDRIAL METAL TRANSPORTER 1-RELATED"/>
    <property type="match status" value="1"/>
</dbReference>
<feature type="region of interest" description="Disordered" evidence="6">
    <location>
        <begin position="18"/>
        <end position="53"/>
    </location>
</feature>
<evidence type="ECO:0000256" key="7">
    <source>
        <dbReference type="SAM" id="Phobius"/>
    </source>
</evidence>
<dbReference type="SUPFAM" id="SSF160240">
    <property type="entry name" value="Cation efflux protein cytoplasmic domain-like"/>
    <property type="match status" value="1"/>
</dbReference>
<dbReference type="Proteomes" id="UP000001312">
    <property type="component" value="Unassembled WGS sequence"/>
</dbReference>
<dbReference type="InterPro" id="IPR027469">
    <property type="entry name" value="Cation_efflux_TMD_sf"/>
</dbReference>
<dbReference type="Gene3D" id="1.20.1510.10">
    <property type="entry name" value="Cation efflux protein transmembrane domain"/>
    <property type="match status" value="1"/>
</dbReference>
<dbReference type="STRING" id="665079.A7E8A5"/>
<feature type="transmembrane region" description="Helical" evidence="7">
    <location>
        <begin position="312"/>
        <end position="332"/>
    </location>
</feature>
<dbReference type="HOGENOM" id="CLU_013430_10_0_1"/>
<dbReference type="Gene3D" id="3.30.70.1350">
    <property type="entry name" value="Cation efflux protein, cytoplasmic domain"/>
    <property type="match status" value="1"/>
</dbReference>
<evidence type="ECO:0000313" key="9">
    <source>
        <dbReference type="EMBL" id="EDN96607.1"/>
    </source>
</evidence>
<dbReference type="PANTHER" id="PTHR43840:SF11">
    <property type="entry name" value="CATION DIFFUSION FACILITATOR 10"/>
    <property type="match status" value="1"/>
</dbReference>
<organism evidence="9 10">
    <name type="scientific">Sclerotinia sclerotiorum (strain ATCC 18683 / 1980 / Ss-1)</name>
    <name type="common">White mold</name>
    <name type="synonym">Whetzelinia sclerotiorum</name>
    <dbReference type="NCBI Taxonomy" id="665079"/>
    <lineage>
        <taxon>Eukaryota</taxon>
        <taxon>Fungi</taxon>
        <taxon>Dikarya</taxon>
        <taxon>Ascomycota</taxon>
        <taxon>Pezizomycotina</taxon>
        <taxon>Leotiomycetes</taxon>
        <taxon>Helotiales</taxon>
        <taxon>Sclerotiniaceae</taxon>
        <taxon>Sclerotinia</taxon>
    </lineage>
</organism>
<evidence type="ECO:0000256" key="5">
    <source>
        <dbReference type="ARBA" id="ARBA00023136"/>
    </source>
</evidence>
<gene>
    <name evidence="9" type="ORF">SS1G_01533</name>
</gene>
<dbReference type="RefSeq" id="XP_001597339.1">
    <property type="nucleotide sequence ID" value="XM_001597289.1"/>
</dbReference>
<dbReference type="GO" id="GO:0008324">
    <property type="term" value="F:monoatomic cation transmembrane transporter activity"/>
    <property type="evidence" value="ECO:0000318"/>
    <property type="project" value="GO_Central"/>
</dbReference>
<dbReference type="InterPro" id="IPR050291">
    <property type="entry name" value="CDF_Transporter"/>
</dbReference>
<comment type="subcellular location">
    <subcellularLocation>
        <location evidence="1">Membrane</location>
        <topology evidence="1">Multi-pass membrane protein</topology>
    </subcellularLocation>
</comment>
<dbReference type="EMBL" id="CH476622">
    <property type="protein sequence ID" value="EDN96607.1"/>
    <property type="molecule type" value="Genomic_DNA"/>
</dbReference>
<reference evidence="10" key="1">
    <citation type="journal article" date="2011" name="PLoS Genet.">
        <title>Genomic analysis of the necrotrophic fungal pathogens Sclerotinia sclerotiorum and Botrytis cinerea.</title>
        <authorList>
            <person name="Amselem J."/>
            <person name="Cuomo C.A."/>
            <person name="van Kan J.A."/>
            <person name="Viaud M."/>
            <person name="Benito E.P."/>
            <person name="Couloux A."/>
            <person name="Coutinho P.M."/>
            <person name="de Vries R.P."/>
            <person name="Dyer P.S."/>
            <person name="Fillinger S."/>
            <person name="Fournier E."/>
            <person name="Gout L."/>
            <person name="Hahn M."/>
            <person name="Kohn L."/>
            <person name="Lapalu N."/>
            <person name="Plummer K.M."/>
            <person name="Pradier J.M."/>
            <person name="Quevillon E."/>
            <person name="Sharon A."/>
            <person name="Simon A."/>
            <person name="ten Have A."/>
            <person name="Tudzynski B."/>
            <person name="Tudzynski P."/>
            <person name="Wincker P."/>
            <person name="Andrew M."/>
            <person name="Anthouard V."/>
            <person name="Beever R.E."/>
            <person name="Beffa R."/>
            <person name="Benoit I."/>
            <person name="Bouzid O."/>
            <person name="Brault B."/>
            <person name="Chen Z."/>
            <person name="Choquer M."/>
            <person name="Collemare J."/>
            <person name="Cotton P."/>
            <person name="Danchin E.G."/>
            <person name="Da Silva C."/>
            <person name="Gautier A."/>
            <person name="Giraud C."/>
            <person name="Giraud T."/>
            <person name="Gonzalez C."/>
            <person name="Grossetete S."/>
            <person name="Guldener U."/>
            <person name="Henrissat B."/>
            <person name="Howlett B.J."/>
            <person name="Kodira C."/>
            <person name="Kretschmer M."/>
            <person name="Lappartient A."/>
            <person name="Leroch M."/>
            <person name="Levis C."/>
            <person name="Mauceli E."/>
            <person name="Neuveglise C."/>
            <person name="Oeser B."/>
            <person name="Pearson M."/>
            <person name="Poulain J."/>
            <person name="Poussereau N."/>
            <person name="Quesneville H."/>
            <person name="Rascle C."/>
            <person name="Schumacher J."/>
            <person name="Segurens B."/>
            <person name="Sexton A."/>
            <person name="Silva E."/>
            <person name="Sirven C."/>
            <person name="Soanes D.M."/>
            <person name="Talbot N.J."/>
            <person name="Templeton M."/>
            <person name="Yandava C."/>
            <person name="Yarden O."/>
            <person name="Zeng Q."/>
            <person name="Rollins J.A."/>
            <person name="Lebrun M.H."/>
            <person name="Dickman M."/>
        </authorList>
    </citation>
    <scope>NUCLEOTIDE SEQUENCE [LARGE SCALE GENOMIC DNA]</scope>
    <source>
        <strain evidence="10">ATCC 18683 / 1980 / Ss-1</strain>
    </source>
</reference>
<dbReference type="OMA" id="DCKTDVY"/>
<keyword evidence="5 7" id="KW-0472">Membrane</keyword>
<dbReference type="FunFam" id="1.20.1510.10:FF:000005">
    <property type="entry name" value="Putative Cation diffusion facilitator 1"/>
    <property type="match status" value="1"/>
</dbReference>
<evidence type="ECO:0000259" key="8">
    <source>
        <dbReference type="Pfam" id="PF01545"/>
    </source>
</evidence>
<dbReference type="GO" id="GO:0098771">
    <property type="term" value="P:inorganic ion homeostasis"/>
    <property type="evidence" value="ECO:0007669"/>
    <property type="project" value="UniProtKB-ARBA"/>
</dbReference>
<dbReference type="Pfam" id="PF01545">
    <property type="entry name" value="Cation_efflux"/>
    <property type="match status" value="1"/>
</dbReference>
<dbReference type="InterPro" id="IPR058533">
    <property type="entry name" value="Cation_efflux_TM"/>
</dbReference>
<feature type="compositionally biased region" description="Basic and acidic residues" evidence="6">
    <location>
        <begin position="23"/>
        <end position="53"/>
    </location>
</feature>
<dbReference type="GeneID" id="5493252"/>
<accession>A7E8A5</accession>
<keyword evidence="3 7" id="KW-0812">Transmembrane</keyword>
<keyword evidence="10" id="KW-1185">Reference proteome</keyword>
<keyword evidence="4 7" id="KW-1133">Transmembrane helix</keyword>
<feature type="transmembrane region" description="Helical" evidence="7">
    <location>
        <begin position="163"/>
        <end position="185"/>
    </location>
</feature>